<dbReference type="PROSITE" id="PS50405">
    <property type="entry name" value="GST_CTER"/>
    <property type="match status" value="1"/>
</dbReference>
<dbReference type="SFLD" id="SFLDS00019">
    <property type="entry name" value="Glutathione_Transferase_(cytos"/>
    <property type="match status" value="1"/>
</dbReference>
<dbReference type="Gene3D" id="3.40.30.10">
    <property type="entry name" value="Glutaredoxin"/>
    <property type="match status" value="1"/>
</dbReference>
<dbReference type="PRINTS" id="PR01625">
    <property type="entry name" value="GSTRNSFRASEO"/>
</dbReference>
<organism evidence="5 6">
    <name type="scientific">Hypothenemus hampei</name>
    <name type="common">Coffee berry borer</name>
    <dbReference type="NCBI Taxonomy" id="57062"/>
    <lineage>
        <taxon>Eukaryota</taxon>
        <taxon>Metazoa</taxon>
        <taxon>Ecdysozoa</taxon>
        <taxon>Arthropoda</taxon>
        <taxon>Hexapoda</taxon>
        <taxon>Insecta</taxon>
        <taxon>Pterygota</taxon>
        <taxon>Neoptera</taxon>
        <taxon>Endopterygota</taxon>
        <taxon>Coleoptera</taxon>
        <taxon>Polyphaga</taxon>
        <taxon>Cucujiformia</taxon>
        <taxon>Curculionidae</taxon>
        <taxon>Scolytinae</taxon>
        <taxon>Hypothenemus</taxon>
    </lineage>
</organism>
<reference evidence="5 6" key="1">
    <citation type="submission" date="2024-05" db="EMBL/GenBank/DDBJ databases">
        <title>Genetic variation in Jamaican populations of the coffee berry borer (Hypothenemus hampei).</title>
        <authorList>
            <person name="Errbii M."/>
            <person name="Myrie A."/>
        </authorList>
    </citation>
    <scope>NUCLEOTIDE SEQUENCE [LARGE SCALE GENOMIC DNA]</scope>
    <source>
        <strain evidence="5">JA-Hopewell-2020-01-JO</strain>
        <tissue evidence="5">Whole body</tissue>
    </source>
</reference>
<dbReference type="Pfam" id="PF13410">
    <property type="entry name" value="GST_C_2"/>
    <property type="match status" value="1"/>
</dbReference>
<feature type="domain" description="GST C-terminal" evidence="4">
    <location>
        <begin position="102"/>
        <end position="238"/>
    </location>
</feature>
<dbReference type="InterPro" id="IPR036249">
    <property type="entry name" value="Thioredoxin-like_sf"/>
</dbReference>
<dbReference type="SFLD" id="SFLDG00358">
    <property type="entry name" value="Main_(cytGST)"/>
    <property type="match status" value="1"/>
</dbReference>
<proteinExistence type="inferred from homology"/>
<dbReference type="FunFam" id="3.40.30.10:FF:000123">
    <property type="entry name" value="Glutathione transferase o1"/>
    <property type="match status" value="1"/>
</dbReference>
<evidence type="ECO:0000256" key="2">
    <source>
        <dbReference type="ARBA" id="ARBA00023002"/>
    </source>
</evidence>
<dbReference type="InterPro" id="IPR010987">
    <property type="entry name" value="Glutathione-S-Trfase_C-like"/>
</dbReference>
<gene>
    <name evidence="5" type="ORF">ABEB36_001440</name>
</gene>
<evidence type="ECO:0000259" key="3">
    <source>
        <dbReference type="PROSITE" id="PS50404"/>
    </source>
</evidence>
<dbReference type="PROSITE" id="PS50404">
    <property type="entry name" value="GST_NTER"/>
    <property type="match status" value="1"/>
</dbReference>
<dbReference type="InterPro" id="IPR036282">
    <property type="entry name" value="Glutathione-S-Trfase_C_sf"/>
</dbReference>
<name>A0ABD1FEK1_HYPHA</name>
<evidence type="ECO:0000256" key="1">
    <source>
        <dbReference type="ARBA" id="ARBA00011067"/>
    </source>
</evidence>
<dbReference type="SUPFAM" id="SSF52833">
    <property type="entry name" value="Thioredoxin-like"/>
    <property type="match status" value="1"/>
</dbReference>
<dbReference type="PANTHER" id="PTHR43968:SF6">
    <property type="entry name" value="GLUTATHIONE S-TRANSFERASE OMEGA"/>
    <property type="match status" value="1"/>
</dbReference>
<dbReference type="SUPFAM" id="SSF47616">
    <property type="entry name" value="GST C-terminal domain-like"/>
    <property type="match status" value="1"/>
</dbReference>
<dbReference type="GO" id="GO:0004364">
    <property type="term" value="F:glutathione transferase activity"/>
    <property type="evidence" value="ECO:0007669"/>
    <property type="project" value="UniProtKB-ARBA"/>
</dbReference>
<dbReference type="PANTHER" id="PTHR43968">
    <property type="match status" value="1"/>
</dbReference>
<dbReference type="Proteomes" id="UP001566132">
    <property type="component" value="Unassembled WGS sequence"/>
</dbReference>
<dbReference type="Pfam" id="PF13417">
    <property type="entry name" value="GST_N_3"/>
    <property type="match status" value="1"/>
</dbReference>
<comment type="caution">
    <text evidence="5">The sequence shown here is derived from an EMBL/GenBank/DDBJ whole genome shotgun (WGS) entry which is preliminary data.</text>
</comment>
<dbReference type="GO" id="GO:0045174">
    <property type="term" value="F:glutathione dehydrogenase (ascorbate) activity"/>
    <property type="evidence" value="ECO:0007669"/>
    <property type="project" value="UniProtKB-ARBA"/>
</dbReference>
<dbReference type="EMBL" id="JBDJPC010000001">
    <property type="protein sequence ID" value="KAL1517708.1"/>
    <property type="molecule type" value="Genomic_DNA"/>
</dbReference>
<dbReference type="InterPro" id="IPR040079">
    <property type="entry name" value="Glutathione_S-Trfase"/>
</dbReference>
<dbReference type="FunFam" id="1.20.1050.10:FF:000009">
    <property type="entry name" value="Glutathione S-transferase omega-1"/>
    <property type="match status" value="1"/>
</dbReference>
<dbReference type="InterPro" id="IPR005442">
    <property type="entry name" value="GST_omega"/>
</dbReference>
<accession>A0ABD1FEK1</accession>
<keyword evidence="6" id="KW-1185">Reference proteome</keyword>
<evidence type="ECO:0000313" key="5">
    <source>
        <dbReference type="EMBL" id="KAL1517708.1"/>
    </source>
</evidence>
<feature type="domain" description="GST N-terminal" evidence="3">
    <location>
        <begin position="18"/>
        <end position="96"/>
    </location>
</feature>
<comment type="similarity">
    <text evidence="1">Belongs to the GST superfamily. Omega family.</text>
</comment>
<sequence length="253" mass="28545">MSVKHLSAGSVEPPRVDGLLRVYSMVLCPYAKRARLVLKHKQLPHDIVNIHLTNKPEWYFKIHPKGQVPALVDGDKIVIESLDVAEYLDEKYPTNEPLLPSDAAGKAREQLVIKELVAPLTQWIGSVLHSEEPPAAEKAVDSLFQLLLPLNEELVKRGTPFFGGAKPGMVDFMLWPWAEFTPLVRKKLGVEKLPLSDDRLPNIRQWAKSMKEVPVIKELQVPPEVFIEFSEARKNNSLDYDAFSDKLLSNVKA</sequence>
<dbReference type="AlphaFoldDB" id="A0ABD1FEK1"/>
<protein>
    <submittedName>
        <fullName evidence="5">Uncharacterized protein</fullName>
    </submittedName>
</protein>
<dbReference type="InterPro" id="IPR050983">
    <property type="entry name" value="GST_Omega/HSP26"/>
</dbReference>
<dbReference type="InterPro" id="IPR004045">
    <property type="entry name" value="Glutathione_S-Trfase_N"/>
</dbReference>
<evidence type="ECO:0000259" key="4">
    <source>
        <dbReference type="PROSITE" id="PS50405"/>
    </source>
</evidence>
<dbReference type="Gene3D" id="1.20.1050.10">
    <property type="match status" value="1"/>
</dbReference>
<keyword evidence="2" id="KW-0560">Oxidoreductase</keyword>
<evidence type="ECO:0000313" key="6">
    <source>
        <dbReference type="Proteomes" id="UP001566132"/>
    </source>
</evidence>